<dbReference type="VEuPathDB" id="MicrosporidiaDB:H312_03650"/>
<reference evidence="3" key="1">
    <citation type="submission" date="2013-02" db="EMBL/GenBank/DDBJ databases">
        <authorList>
            <consortium name="The Broad Institute Genome Sequencing Platform"/>
            <person name="Cuomo C."/>
            <person name="Becnel J."/>
            <person name="Sanscrainte N."/>
            <person name="Walker B."/>
            <person name="Young S.K."/>
            <person name="Zeng Q."/>
            <person name="Gargeya S."/>
            <person name="Fitzgerald M."/>
            <person name="Haas B."/>
            <person name="Abouelleil A."/>
            <person name="Alvarado L."/>
            <person name="Arachchi H.M."/>
            <person name="Berlin A.M."/>
            <person name="Chapman S.B."/>
            <person name="Dewar J."/>
            <person name="Goldberg J."/>
            <person name="Griggs A."/>
            <person name="Gujja S."/>
            <person name="Hansen M."/>
            <person name="Howarth C."/>
            <person name="Imamovic A."/>
            <person name="Larimer J."/>
            <person name="McCowan C."/>
            <person name="Murphy C."/>
            <person name="Neiman D."/>
            <person name="Pearson M."/>
            <person name="Priest M."/>
            <person name="Roberts A."/>
            <person name="Saif S."/>
            <person name="Shea T."/>
            <person name="Sisk P."/>
            <person name="Sykes S."/>
            <person name="Wortman J."/>
            <person name="Nusbaum C."/>
            <person name="Birren B."/>
        </authorList>
    </citation>
    <scope>NUCLEOTIDE SEQUENCE [LARGE SCALE GENOMIC DNA]</scope>
    <source>
        <strain evidence="3">PRA339</strain>
    </source>
</reference>
<feature type="non-terminal residue" evidence="2">
    <location>
        <position position="1"/>
    </location>
</feature>
<evidence type="ECO:0000313" key="3">
    <source>
        <dbReference type="Proteomes" id="UP000030655"/>
    </source>
</evidence>
<dbReference type="Proteomes" id="UP000030655">
    <property type="component" value="Unassembled WGS sequence"/>
</dbReference>
<reference evidence="2 3" key="2">
    <citation type="submission" date="2014-03" db="EMBL/GenBank/DDBJ databases">
        <title>The Genome Sequence of Anncaliia algerae insect isolate PRA339.</title>
        <authorList>
            <consortium name="The Broad Institute Genome Sequencing Platform"/>
            <consortium name="The Broad Institute Genome Sequencing Center for Infectious Disease"/>
            <person name="Cuomo C."/>
            <person name="Becnel J."/>
            <person name="Sanscrainte N."/>
            <person name="Walker B."/>
            <person name="Young S.K."/>
            <person name="Zeng Q."/>
            <person name="Gargeya S."/>
            <person name="Fitzgerald M."/>
            <person name="Haas B."/>
            <person name="Abouelleil A."/>
            <person name="Alvarado L."/>
            <person name="Arachchi H.M."/>
            <person name="Berlin A.M."/>
            <person name="Chapman S.B."/>
            <person name="Dewar J."/>
            <person name="Goldberg J."/>
            <person name="Griggs A."/>
            <person name="Gujja S."/>
            <person name="Hansen M."/>
            <person name="Howarth C."/>
            <person name="Imamovic A."/>
            <person name="Larimer J."/>
            <person name="McCowan C."/>
            <person name="Murphy C."/>
            <person name="Neiman D."/>
            <person name="Pearson M."/>
            <person name="Priest M."/>
            <person name="Roberts A."/>
            <person name="Saif S."/>
            <person name="Shea T."/>
            <person name="Sisk P."/>
            <person name="Sykes S."/>
            <person name="Wortman J."/>
            <person name="Nusbaum C."/>
            <person name="Birren B."/>
        </authorList>
    </citation>
    <scope>NUCLEOTIDE SEQUENCE [LARGE SCALE GENOMIC DNA]</scope>
    <source>
        <strain evidence="2 3">PRA339</strain>
    </source>
</reference>
<keyword evidence="1" id="KW-0732">Signal</keyword>
<dbReference type="EMBL" id="KK365531">
    <property type="protein sequence ID" value="KCZ78967.1"/>
    <property type="molecule type" value="Genomic_DNA"/>
</dbReference>
<feature type="signal peptide" evidence="1">
    <location>
        <begin position="1"/>
        <end position="16"/>
    </location>
</feature>
<evidence type="ECO:0000256" key="1">
    <source>
        <dbReference type="SAM" id="SignalP"/>
    </source>
</evidence>
<accession>A0A059EVR9</accession>
<evidence type="ECO:0000313" key="2">
    <source>
        <dbReference type="EMBL" id="KCZ78967.1"/>
    </source>
</evidence>
<organism evidence="2 3">
    <name type="scientific">Anncaliia algerae PRA339</name>
    <dbReference type="NCBI Taxonomy" id="1288291"/>
    <lineage>
        <taxon>Eukaryota</taxon>
        <taxon>Fungi</taxon>
        <taxon>Fungi incertae sedis</taxon>
        <taxon>Microsporidia</taxon>
        <taxon>Tubulinosematoidea</taxon>
        <taxon>Tubulinosematidae</taxon>
        <taxon>Anncaliia</taxon>
    </lineage>
</organism>
<name>A0A059EVR9_9MICR</name>
<proteinExistence type="predicted"/>
<protein>
    <recommendedName>
        <fullName evidence="4">Secreted protein</fullName>
    </recommendedName>
</protein>
<sequence length="75" mass="8867">LFCITSFLSAIYLALTTLKTGYIPFEYIPLKANDYFNKYCTRCEIFVPERAQCTIIDILIKFFSNRYNYNILNCL</sequence>
<dbReference type="AlphaFoldDB" id="A0A059EVR9"/>
<evidence type="ECO:0008006" key="4">
    <source>
        <dbReference type="Google" id="ProtNLM"/>
    </source>
</evidence>
<dbReference type="HOGENOM" id="CLU_2677655_0_0_1"/>
<feature type="chain" id="PRO_5001576651" description="Secreted protein" evidence="1">
    <location>
        <begin position="17"/>
        <end position="75"/>
    </location>
</feature>
<gene>
    <name evidence="2" type="ORF">H312_03650</name>
</gene>
<keyword evidence="3" id="KW-1185">Reference proteome</keyword>